<organism evidence="1 2">
    <name type="scientific">Dermatophagoides pteronyssinus</name>
    <name type="common">European house dust mite</name>
    <dbReference type="NCBI Taxonomy" id="6956"/>
    <lineage>
        <taxon>Eukaryota</taxon>
        <taxon>Metazoa</taxon>
        <taxon>Ecdysozoa</taxon>
        <taxon>Arthropoda</taxon>
        <taxon>Chelicerata</taxon>
        <taxon>Arachnida</taxon>
        <taxon>Acari</taxon>
        <taxon>Acariformes</taxon>
        <taxon>Sarcoptiformes</taxon>
        <taxon>Astigmata</taxon>
        <taxon>Psoroptidia</taxon>
        <taxon>Analgoidea</taxon>
        <taxon>Pyroglyphidae</taxon>
        <taxon>Dermatophagoidinae</taxon>
        <taxon>Dermatophagoides</taxon>
    </lineage>
</organism>
<reference evidence="1 2" key="1">
    <citation type="journal article" date="2018" name="J. Allergy Clin. Immunol.">
        <title>High-quality assembly of Dermatophagoides pteronyssinus genome and transcriptome reveals a wide range of novel allergens.</title>
        <authorList>
            <person name="Liu X.Y."/>
            <person name="Yang K.Y."/>
            <person name="Wang M.Q."/>
            <person name="Kwok J.S."/>
            <person name="Zeng X."/>
            <person name="Yang Z."/>
            <person name="Xiao X.J."/>
            <person name="Lau C.P."/>
            <person name="Li Y."/>
            <person name="Huang Z.M."/>
            <person name="Ba J.G."/>
            <person name="Yim A.K."/>
            <person name="Ouyang C.Y."/>
            <person name="Ngai S.M."/>
            <person name="Chan T.F."/>
            <person name="Leung E.L."/>
            <person name="Liu L."/>
            <person name="Liu Z.G."/>
            <person name="Tsui S.K."/>
        </authorList>
    </citation>
    <scope>NUCLEOTIDE SEQUENCE [LARGE SCALE GENOMIC DNA]</scope>
    <source>
        <strain evidence="1">Derp</strain>
    </source>
</reference>
<sequence>MNIPYDLIMLSLIMMQNVNDHLLKISEDDNGDDGHGVPDAKNIRNKNVRSSCIGNEIFGKSSTLNRPFACKISVCNSANACLHSERTLFSNVSICNCIRLYSRSASLNNVDNLNDDAYYQSSIQ</sequence>
<keyword evidence="2" id="KW-1185">Reference proteome</keyword>
<proteinExistence type="predicted"/>
<reference evidence="1 2" key="2">
    <citation type="journal article" date="2022" name="Mol. Biol. Evol.">
        <title>Comparative Genomics Reveals Insights into the Divergent Evolution of Astigmatic Mites and Household Pest Adaptations.</title>
        <authorList>
            <person name="Xiong Q."/>
            <person name="Wan A.T."/>
            <person name="Liu X."/>
            <person name="Fung C.S."/>
            <person name="Xiao X."/>
            <person name="Malainual N."/>
            <person name="Hou J."/>
            <person name="Wang L."/>
            <person name="Wang M."/>
            <person name="Yang K.Y."/>
            <person name="Cui Y."/>
            <person name="Leung E.L."/>
            <person name="Nong W."/>
            <person name="Shin S.K."/>
            <person name="Au S.W."/>
            <person name="Jeong K.Y."/>
            <person name="Chew F.T."/>
            <person name="Hui J.H."/>
            <person name="Leung T.F."/>
            <person name="Tungtrongchitr A."/>
            <person name="Zhong N."/>
            <person name="Liu Z."/>
            <person name="Tsui S.K."/>
        </authorList>
    </citation>
    <scope>NUCLEOTIDE SEQUENCE [LARGE SCALE GENOMIC DNA]</scope>
    <source>
        <strain evidence="1">Derp</strain>
    </source>
</reference>
<name>A0ABQ8JS46_DERPT</name>
<dbReference type="EMBL" id="NJHN03000018">
    <property type="protein sequence ID" value="KAH9425399.1"/>
    <property type="molecule type" value="Genomic_DNA"/>
</dbReference>
<accession>A0ABQ8JS46</accession>
<gene>
    <name evidence="1" type="ORF">DERP_006007</name>
</gene>
<evidence type="ECO:0000313" key="2">
    <source>
        <dbReference type="Proteomes" id="UP000887458"/>
    </source>
</evidence>
<comment type="caution">
    <text evidence="1">The sequence shown here is derived from an EMBL/GenBank/DDBJ whole genome shotgun (WGS) entry which is preliminary data.</text>
</comment>
<evidence type="ECO:0000313" key="1">
    <source>
        <dbReference type="EMBL" id="KAH9425399.1"/>
    </source>
</evidence>
<dbReference type="Proteomes" id="UP000887458">
    <property type="component" value="Unassembled WGS sequence"/>
</dbReference>
<protein>
    <submittedName>
        <fullName evidence="1">Uncharacterized protein</fullName>
    </submittedName>
</protein>